<name>A0A1A8WWZ6_PLAOA</name>
<gene>
    <name evidence="1" type="ORF">POVCU1_038610</name>
</gene>
<sequence length="104" mass="12001">MYSLRYYLDENGKRVYTIKPVVNGKKVLQVLLLSLAMGGYAVKLGDQVIPLCENFCAKGSGNPEWVYHKVGVKWELYYTYSLKRRGDAHFGEVHNEEVERIFLP</sequence>
<protein>
    <submittedName>
        <fullName evidence="1">H/ACA ribonucleoprotein complex subunit 3, putative (NOP10)</fullName>
    </submittedName>
</protein>
<dbReference type="Gene3D" id="4.10.80.300">
    <property type="match status" value="1"/>
</dbReference>
<keyword evidence="1" id="KW-0687">Ribonucleoprotein</keyword>
<proteinExistence type="predicted"/>
<reference evidence="2" key="1">
    <citation type="submission" date="2016-05" db="EMBL/GenBank/DDBJ databases">
        <authorList>
            <person name="Naeem Raeece"/>
        </authorList>
    </citation>
    <scope>NUCLEOTIDE SEQUENCE [LARGE SCALE GENOMIC DNA]</scope>
</reference>
<dbReference type="AlphaFoldDB" id="A0A1A8WWZ6"/>
<evidence type="ECO:0000313" key="2">
    <source>
        <dbReference type="Proteomes" id="UP000078546"/>
    </source>
</evidence>
<evidence type="ECO:0000313" key="1">
    <source>
        <dbReference type="EMBL" id="SBS97486.1"/>
    </source>
</evidence>
<dbReference type="Proteomes" id="UP000078546">
    <property type="component" value="Unassembled WGS sequence"/>
</dbReference>
<accession>A0A1A8WWZ6</accession>
<dbReference type="GO" id="GO:1990904">
    <property type="term" value="C:ribonucleoprotein complex"/>
    <property type="evidence" value="ECO:0007669"/>
    <property type="project" value="UniProtKB-KW"/>
</dbReference>
<dbReference type="EMBL" id="FLQV01000710">
    <property type="protein sequence ID" value="SBS97486.1"/>
    <property type="molecule type" value="Genomic_DNA"/>
</dbReference>
<organism evidence="1 2">
    <name type="scientific">Plasmodium ovale curtisi</name>
    <dbReference type="NCBI Taxonomy" id="864141"/>
    <lineage>
        <taxon>Eukaryota</taxon>
        <taxon>Sar</taxon>
        <taxon>Alveolata</taxon>
        <taxon>Apicomplexa</taxon>
        <taxon>Aconoidasida</taxon>
        <taxon>Haemosporida</taxon>
        <taxon>Plasmodiidae</taxon>
        <taxon>Plasmodium</taxon>
        <taxon>Plasmodium (Plasmodium)</taxon>
    </lineage>
</organism>